<gene>
    <name evidence="1" type="ORF">R1flu_019923</name>
</gene>
<keyword evidence="2" id="KW-1185">Reference proteome</keyword>
<protein>
    <submittedName>
        <fullName evidence="1">Uncharacterized protein</fullName>
    </submittedName>
</protein>
<evidence type="ECO:0000313" key="1">
    <source>
        <dbReference type="EMBL" id="KAL2651795.1"/>
    </source>
</evidence>
<name>A0ABD1ZK17_9MARC</name>
<evidence type="ECO:0000313" key="2">
    <source>
        <dbReference type="Proteomes" id="UP001605036"/>
    </source>
</evidence>
<sequence>MLEACTSQELRNYSFCLTETESTGVGSYFLGRPTESVGSTGPQLKGEMLLKVHKTGLVGVGLRMRTEPQEGVAALHGSLGLVICAGTGDVPMANTSGVNLAQEDIEMESGHCSSPKRGTALRLSDKTGVSTSSSSLYVRRGLAPNA</sequence>
<reference evidence="1 2" key="1">
    <citation type="submission" date="2024-09" db="EMBL/GenBank/DDBJ databases">
        <title>Chromosome-scale assembly of Riccia fluitans.</title>
        <authorList>
            <person name="Paukszto L."/>
            <person name="Sawicki J."/>
            <person name="Karawczyk K."/>
            <person name="Piernik-Szablinska J."/>
            <person name="Szczecinska M."/>
            <person name="Mazdziarz M."/>
        </authorList>
    </citation>
    <scope>NUCLEOTIDE SEQUENCE [LARGE SCALE GENOMIC DNA]</scope>
    <source>
        <strain evidence="1">Rf_01</strain>
        <tissue evidence="1">Aerial parts of the thallus</tissue>
    </source>
</reference>
<proteinExistence type="predicted"/>
<organism evidence="1 2">
    <name type="scientific">Riccia fluitans</name>
    <dbReference type="NCBI Taxonomy" id="41844"/>
    <lineage>
        <taxon>Eukaryota</taxon>
        <taxon>Viridiplantae</taxon>
        <taxon>Streptophyta</taxon>
        <taxon>Embryophyta</taxon>
        <taxon>Marchantiophyta</taxon>
        <taxon>Marchantiopsida</taxon>
        <taxon>Marchantiidae</taxon>
        <taxon>Marchantiales</taxon>
        <taxon>Ricciaceae</taxon>
        <taxon>Riccia</taxon>
    </lineage>
</organism>
<dbReference type="AlphaFoldDB" id="A0ABD1ZK17"/>
<comment type="caution">
    <text evidence="1">The sequence shown here is derived from an EMBL/GenBank/DDBJ whole genome shotgun (WGS) entry which is preliminary data.</text>
</comment>
<dbReference type="EMBL" id="JBHFFA010000001">
    <property type="protein sequence ID" value="KAL2651795.1"/>
    <property type="molecule type" value="Genomic_DNA"/>
</dbReference>
<accession>A0ABD1ZK17</accession>
<dbReference type="Proteomes" id="UP001605036">
    <property type="component" value="Unassembled WGS sequence"/>
</dbReference>